<protein>
    <recommendedName>
        <fullName evidence="4">MARVEL domain-containing protein</fullName>
    </recommendedName>
</protein>
<evidence type="ECO:0000313" key="3">
    <source>
        <dbReference type="Proteomes" id="UP001610446"/>
    </source>
</evidence>
<feature type="transmembrane region" description="Helical" evidence="1">
    <location>
        <begin position="25"/>
        <end position="46"/>
    </location>
</feature>
<feature type="transmembrane region" description="Helical" evidence="1">
    <location>
        <begin position="87"/>
        <end position="112"/>
    </location>
</feature>
<comment type="caution">
    <text evidence="2">The sequence shown here is derived from an EMBL/GenBank/DDBJ whole genome shotgun (WGS) entry which is preliminary data.</text>
</comment>
<dbReference type="EMBL" id="JBFXLU010000355">
    <property type="protein sequence ID" value="KAL2828617.1"/>
    <property type="molecule type" value="Genomic_DNA"/>
</dbReference>
<organism evidence="2 3">
    <name type="scientific">Aspergillus pseudoustus</name>
    <dbReference type="NCBI Taxonomy" id="1810923"/>
    <lineage>
        <taxon>Eukaryota</taxon>
        <taxon>Fungi</taxon>
        <taxon>Dikarya</taxon>
        <taxon>Ascomycota</taxon>
        <taxon>Pezizomycotina</taxon>
        <taxon>Eurotiomycetes</taxon>
        <taxon>Eurotiomycetidae</taxon>
        <taxon>Eurotiales</taxon>
        <taxon>Aspergillaceae</taxon>
        <taxon>Aspergillus</taxon>
        <taxon>Aspergillus subgen. Nidulantes</taxon>
    </lineage>
</organism>
<keyword evidence="1" id="KW-0812">Transmembrane</keyword>
<accession>A0ABR4ILZ3</accession>
<sequence>MNRPSPLPQQRQQGQRRGKMLQTHIIYRTLLFLIALATLIIFVYVAVKFGPHDGARRYPVAISAAALALLFDGIVFFTLFRAPSQMGWIVALDIVIIVLAFVGGVTVLFTHYAGDGPDLRPYGYAEIDGVPMAMAFVLG</sequence>
<reference evidence="2 3" key="1">
    <citation type="submission" date="2024-07" db="EMBL/GenBank/DDBJ databases">
        <title>Section-level genome sequencing and comparative genomics of Aspergillus sections Usti and Cavernicolus.</title>
        <authorList>
            <consortium name="Lawrence Berkeley National Laboratory"/>
            <person name="Nybo J.L."/>
            <person name="Vesth T.C."/>
            <person name="Theobald S."/>
            <person name="Frisvad J.C."/>
            <person name="Larsen T.O."/>
            <person name="Kjaerboelling I."/>
            <person name="Rothschild-Mancinelli K."/>
            <person name="Lyhne E.K."/>
            <person name="Kogle M.E."/>
            <person name="Barry K."/>
            <person name="Clum A."/>
            <person name="Na H."/>
            <person name="Ledsgaard L."/>
            <person name="Lin J."/>
            <person name="Lipzen A."/>
            <person name="Kuo A."/>
            <person name="Riley R."/>
            <person name="Mondo S."/>
            <person name="Labutti K."/>
            <person name="Haridas S."/>
            <person name="Pangalinan J."/>
            <person name="Salamov A.A."/>
            <person name="Simmons B.A."/>
            <person name="Magnuson J.K."/>
            <person name="Chen J."/>
            <person name="Drula E."/>
            <person name="Henrissat B."/>
            <person name="Wiebenga A."/>
            <person name="Lubbers R.J."/>
            <person name="Gomes A.C."/>
            <person name="Makela M.R."/>
            <person name="Stajich J."/>
            <person name="Grigoriev I.V."/>
            <person name="Mortensen U.H."/>
            <person name="De Vries R.P."/>
            <person name="Baker S.E."/>
            <person name="Andersen M.R."/>
        </authorList>
    </citation>
    <scope>NUCLEOTIDE SEQUENCE [LARGE SCALE GENOMIC DNA]</scope>
    <source>
        <strain evidence="2 3">CBS 123904</strain>
    </source>
</reference>
<feature type="transmembrane region" description="Helical" evidence="1">
    <location>
        <begin position="58"/>
        <end position="80"/>
    </location>
</feature>
<keyword evidence="3" id="KW-1185">Reference proteome</keyword>
<evidence type="ECO:0000313" key="2">
    <source>
        <dbReference type="EMBL" id="KAL2828617.1"/>
    </source>
</evidence>
<evidence type="ECO:0008006" key="4">
    <source>
        <dbReference type="Google" id="ProtNLM"/>
    </source>
</evidence>
<keyword evidence="1" id="KW-1133">Transmembrane helix</keyword>
<proteinExistence type="predicted"/>
<gene>
    <name evidence="2" type="ORF">BJY01DRAFT_255272</name>
</gene>
<dbReference type="Proteomes" id="UP001610446">
    <property type="component" value="Unassembled WGS sequence"/>
</dbReference>
<evidence type="ECO:0000256" key="1">
    <source>
        <dbReference type="SAM" id="Phobius"/>
    </source>
</evidence>
<name>A0ABR4ILZ3_9EURO</name>
<keyword evidence="1" id="KW-0472">Membrane</keyword>